<reference evidence="1 2" key="1">
    <citation type="submission" date="2019-03" db="EMBL/GenBank/DDBJ databases">
        <title>Deep-cultivation of Planctomycetes and their phenomic and genomic characterization uncovers novel biology.</title>
        <authorList>
            <person name="Wiegand S."/>
            <person name="Jogler M."/>
            <person name="Boedeker C."/>
            <person name="Pinto D."/>
            <person name="Vollmers J."/>
            <person name="Rivas-Marin E."/>
            <person name="Kohn T."/>
            <person name="Peeters S.H."/>
            <person name="Heuer A."/>
            <person name="Rast P."/>
            <person name="Oberbeckmann S."/>
            <person name="Bunk B."/>
            <person name="Jeske O."/>
            <person name="Meyerdierks A."/>
            <person name="Storesund J.E."/>
            <person name="Kallscheuer N."/>
            <person name="Luecker S."/>
            <person name="Lage O.M."/>
            <person name="Pohl T."/>
            <person name="Merkel B.J."/>
            <person name="Hornburger P."/>
            <person name="Mueller R.-W."/>
            <person name="Bruemmer F."/>
            <person name="Labrenz M."/>
            <person name="Spormann A.M."/>
            <person name="Op den Camp H."/>
            <person name="Overmann J."/>
            <person name="Amann R."/>
            <person name="Jetten M.S.M."/>
            <person name="Mascher T."/>
            <person name="Medema M.H."/>
            <person name="Devos D.P."/>
            <person name="Kaster A.-K."/>
            <person name="Ovreas L."/>
            <person name="Rohde M."/>
            <person name="Galperin M.Y."/>
            <person name="Jogler C."/>
        </authorList>
    </citation>
    <scope>NUCLEOTIDE SEQUENCE [LARGE SCALE GENOMIC DNA]</scope>
    <source>
        <strain evidence="1 2">Enr17</strain>
    </source>
</reference>
<gene>
    <name evidence="1" type="ORF">Enr17x_01980</name>
</gene>
<evidence type="ECO:0000313" key="1">
    <source>
        <dbReference type="EMBL" id="QDV48189.1"/>
    </source>
</evidence>
<evidence type="ECO:0000313" key="2">
    <source>
        <dbReference type="Proteomes" id="UP000318313"/>
    </source>
</evidence>
<protein>
    <recommendedName>
        <fullName evidence="3">Nucleotidyltransferase domain protein</fullName>
    </recommendedName>
</protein>
<evidence type="ECO:0008006" key="3">
    <source>
        <dbReference type="Google" id="ProtNLM"/>
    </source>
</evidence>
<keyword evidence="2" id="KW-1185">Reference proteome</keyword>
<dbReference type="EMBL" id="CP037452">
    <property type="protein sequence ID" value="QDV48189.1"/>
    <property type="molecule type" value="Genomic_DNA"/>
</dbReference>
<dbReference type="KEGG" id="gfm:Enr17x_01980"/>
<name>A0A518I4Z5_9PLAN</name>
<dbReference type="AlphaFoldDB" id="A0A518I4Z5"/>
<dbReference type="Proteomes" id="UP000318313">
    <property type="component" value="Chromosome"/>
</dbReference>
<organism evidence="1 2">
    <name type="scientific">Gimesia fumaroli</name>
    <dbReference type="NCBI Taxonomy" id="2527976"/>
    <lineage>
        <taxon>Bacteria</taxon>
        <taxon>Pseudomonadati</taxon>
        <taxon>Planctomycetota</taxon>
        <taxon>Planctomycetia</taxon>
        <taxon>Planctomycetales</taxon>
        <taxon>Planctomycetaceae</taxon>
        <taxon>Gimesia</taxon>
    </lineage>
</organism>
<accession>A0A518I4Z5</accession>
<dbReference type="RefSeq" id="WP_145305389.1">
    <property type="nucleotide sequence ID" value="NZ_CP037452.1"/>
</dbReference>
<sequence>MKFFSRHRTLEHSRIVEILHELRDVLTTTLANELTSVIVFGDFVKQQQFDSKHSKLNLMLVLNRIDCDLLDSIADAIAKSEKQVPLATMILTQDDLISSCDVFPVKFHNIKQYHTLLHGQDVISDLDISDEHLRLRCEQELKNIMIRLRTVYLHRRHKPEQLLQTLLETANSFLNNVNACLLVKTGIVPEEDSDVLDEFGDEFHIDVAVIRKILEFRRLQQTPSSEELKKIYNGFMSLIHETTHLVDQMEATQ</sequence>
<proteinExistence type="predicted"/>
<dbReference type="OrthoDB" id="249782at2"/>